<dbReference type="AlphaFoldDB" id="A0AAE0H7V7"/>
<feature type="domain" description="AB hydrolase-1" evidence="3">
    <location>
        <begin position="92"/>
        <end position="228"/>
    </location>
</feature>
<dbReference type="RefSeq" id="XP_062654963.1">
    <property type="nucleotide sequence ID" value="XM_062807786.1"/>
</dbReference>
<sequence>MSINWGGIESAGLTGSTQKTGTGGFRAIHLDFRVPLAHNDPKCQETIRLQADLVYGHGGSGTTGYTPDLAGVLSSLTSPLCPSGTAPVAVYLCGGPGSGNPAFAYPELTSTLLDKMETPVLYLDYRGTGGSDPITASKLEGLRPKDAARQLMLYRQDSIVADLEAVRLRLGKVCQKNVKFALVGQSFGGWIAMTYLSFLPGSLAGVWLTGGMPAIGKTPDEVYKALYKRLVRANERYYAKYPQDVGRVREVLHSLAAANRGQGLIADDGQRLTPRGFLTMGRHFGRGEEGFAEVHARVRSLLDPNMVDHGRTDDPDVGGFKLPERPLYAALHEAIYCCGPGVASKWAAQYIGKQQTGGHFAWLDSDFKFERPSSNTPDPSTALYFSGEMIHRFMLREAGPAMQPAFIEPSEILAQCKSWPALYDTVALRRNTVPLRALMYPEDLFVDFDLSRDAANGVRNCEQIYAPSHWAHADIKKRSREHNTIAAMAPTDAPTLLWGGRFTSAIDDLMFQFNESLSFDKVF</sequence>
<dbReference type="Proteomes" id="UP001278766">
    <property type="component" value="Unassembled WGS sequence"/>
</dbReference>
<dbReference type="SUPFAM" id="SSF53474">
    <property type="entry name" value="alpha/beta-Hydrolases"/>
    <property type="match status" value="1"/>
</dbReference>
<organism evidence="4 5">
    <name type="scientific">Chaetomium fimeti</name>
    <dbReference type="NCBI Taxonomy" id="1854472"/>
    <lineage>
        <taxon>Eukaryota</taxon>
        <taxon>Fungi</taxon>
        <taxon>Dikarya</taxon>
        <taxon>Ascomycota</taxon>
        <taxon>Pezizomycotina</taxon>
        <taxon>Sordariomycetes</taxon>
        <taxon>Sordariomycetidae</taxon>
        <taxon>Sordariales</taxon>
        <taxon>Chaetomiaceae</taxon>
        <taxon>Chaetomium</taxon>
    </lineage>
</organism>
<evidence type="ECO:0000256" key="1">
    <source>
        <dbReference type="ARBA" id="ARBA00010088"/>
    </source>
</evidence>
<proteinExistence type="inferred from homology"/>
<dbReference type="Gene3D" id="3.40.50.1820">
    <property type="entry name" value="alpha/beta hydrolase"/>
    <property type="match status" value="1"/>
</dbReference>
<dbReference type="PANTHER" id="PTHR43248:SF2">
    <property type="entry name" value="PROLYL AMINOPEPTIDASE"/>
    <property type="match status" value="1"/>
</dbReference>
<dbReference type="InterPro" id="IPR029058">
    <property type="entry name" value="AB_hydrolase_fold"/>
</dbReference>
<dbReference type="Pfam" id="PF00561">
    <property type="entry name" value="Abhydrolase_1"/>
    <property type="match status" value="1"/>
</dbReference>
<evidence type="ECO:0000313" key="4">
    <source>
        <dbReference type="EMBL" id="KAK3291449.1"/>
    </source>
</evidence>
<dbReference type="InterPro" id="IPR002410">
    <property type="entry name" value="Peptidase_S33"/>
</dbReference>
<dbReference type="GO" id="GO:0008233">
    <property type="term" value="F:peptidase activity"/>
    <property type="evidence" value="ECO:0007669"/>
    <property type="project" value="InterPro"/>
</dbReference>
<evidence type="ECO:0000313" key="5">
    <source>
        <dbReference type="Proteomes" id="UP001278766"/>
    </source>
</evidence>
<dbReference type="GeneID" id="87844734"/>
<comment type="caution">
    <text evidence="4">The sequence shown here is derived from an EMBL/GenBank/DDBJ whole genome shotgun (WGS) entry which is preliminary data.</text>
</comment>
<dbReference type="InterPro" id="IPR051601">
    <property type="entry name" value="Serine_prot/Carboxylest_S33"/>
</dbReference>
<accession>A0AAE0H7V7</accession>
<gene>
    <name evidence="4" type="ORF">B0H64DRAFT_469141</name>
</gene>
<name>A0AAE0H7V7_9PEZI</name>
<protein>
    <submittedName>
        <fullName evidence="4">Alpha/Beta hydrolase protein</fullName>
    </submittedName>
</protein>
<dbReference type="GO" id="GO:0006508">
    <property type="term" value="P:proteolysis"/>
    <property type="evidence" value="ECO:0007669"/>
    <property type="project" value="InterPro"/>
</dbReference>
<keyword evidence="5" id="KW-1185">Reference proteome</keyword>
<reference evidence="4" key="2">
    <citation type="submission" date="2023-06" db="EMBL/GenBank/DDBJ databases">
        <authorList>
            <consortium name="Lawrence Berkeley National Laboratory"/>
            <person name="Haridas S."/>
            <person name="Hensen N."/>
            <person name="Bonometti L."/>
            <person name="Westerberg I."/>
            <person name="Brannstrom I.O."/>
            <person name="Guillou S."/>
            <person name="Cros-Aarteil S."/>
            <person name="Calhoun S."/>
            <person name="Kuo A."/>
            <person name="Mondo S."/>
            <person name="Pangilinan J."/>
            <person name="Riley R."/>
            <person name="Labutti K."/>
            <person name="Andreopoulos B."/>
            <person name="Lipzen A."/>
            <person name="Chen C."/>
            <person name="Yanf M."/>
            <person name="Daum C."/>
            <person name="Ng V."/>
            <person name="Clum A."/>
            <person name="Steindorff A."/>
            <person name="Ohm R."/>
            <person name="Martin F."/>
            <person name="Silar P."/>
            <person name="Natvig D."/>
            <person name="Lalanne C."/>
            <person name="Gautier V."/>
            <person name="Ament-Velasquez S.L."/>
            <person name="Kruys A."/>
            <person name="Hutchinson M.I."/>
            <person name="Powell A.J."/>
            <person name="Barry K."/>
            <person name="Miller A.N."/>
            <person name="Grigoriev I.V."/>
            <person name="Debuchy R."/>
            <person name="Gladieux P."/>
            <person name="Thoren M.H."/>
            <person name="Johannesson H."/>
        </authorList>
    </citation>
    <scope>NUCLEOTIDE SEQUENCE</scope>
    <source>
        <strain evidence="4">CBS 168.71</strain>
    </source>
</reference>
<dbReference type="EMBL" id="JAUEPN010000009">
    <property type="protein sequence ID" value="KAK3291449.1"/>
    <property type="molecule type" value="Genomic_DNA"/>
</dbReference>
<keyword evidence="2 4" id="KW-0378">Hydrolase</keyword>
<reference evidence="4" key="1">
    <citation type="journal article" date="2023" name="Mol. Phylogenet. Evol.">
        <title>Genome-scale phylogeny and comparative genomics of the fungal order Sordariales.</title>
        <authorList>
            <person name="Hensen N."/>
            <person name="Bonometti L."/>
            <person name="Westerberg I."/>
            <person name="Brannstrom I.O."/>
            <person name="Guillou S."/>
            <person name="Cros-Aarteil S."/>
            <person name="Calhoun S."/>
            <person name="Haridas S."/>
            <person name="Kuo A."/>
            <person name="Mondo S."/>
            <person name="Pangilinan J."/>
            <person name="Riley R."/>
            <person name="LaButti K."/>
            <person name="Andreopoulos B."/>
            <person name="Lipzen A."/>
            <person name="Chen C."/>
            <person name="Yan M."/>
            <person name="Daum C."/>
            <person name="Ng V."/>
            <person name="Clum A."/>
            <person name="Steindorff A."/>
            <person name="Ohm R.A."/>
            <person name="Martin F."/>
            <person name="Silar P."/>
            <person name="Natvig D.O."/>
            <person name="Lalanne C."/>
            <person name="Gautier V."/>
            <person name="Ament-Velasquez S.L."/>
            <person name="Kruys A."/>
            <person name="Hutchinson M.I."/>
            <person name="Powell A.J."/>
            <person name="Barry K."/>
            <person name="Miller A.N."/>
            <person name="Grigoriev I.V."/>
            <person name="Debuchy R."/>
            <person name="Gladieux P."/>
            <person name="Hiltunen Thoren M."/>
            <person name="Johannesson H."/>
        </authorList>
    </citation>
    <scope>NUCLEOTIDE SEQUENCE</scope>
    <source>
        <strain evidence="4">CBS 168.71</strain>
    </source>
</reference>
<comment type="similarity">
    <text evidence="1">Belongs to the peptidase S33 family.</text>
</comment>
<evidence type="ECO:0000259" key="3">
    <source>
        <dbReference type="Pfam" id="PF00561"/>
    </source>
</evidence>
<evidence type="ECO:0000256" key="2">
    <source>
        <dbReference type="ARBA" id="ARBA00022801"/>
    </source>
</evidence>
<dbReference type="PANTHER" id="PTHR43248">
    <property type="entry name" value="2-SUCCINYL-6-HYDROXY-2,4-CYCLOHEXADIENE-1-CARBOXYLATE SYNTHASE"/>
    <property type="match status" value="1"/>
</dbReference>
<dbReference type="PRINTS" id="PR00793">
    <property type="entry name" value="PROAMNOPTASE"/>
</dbReference>
<dbReference type="InterPro" id="IPR000073">
    <property type="entry name" value="AB_hydrolase_1"/>
</dbReference>